<gene>
    <name evidence="1" type="ORF">BDN72DRAFT_848342</name>
</gene>
<dbReference type="EMBL" id="ML208562">
    <property type="protein sequence ID" value="TFK62747.1"/>
    <property type="molecule type" value="Genomic_DNA"/>
</dbReference>
<sequence length="131" mass="15149">MSARIRSNFIKVDPFESSSLALLSIKALNMRSAGYLSLLHFGSHFTQQLHDSFYYLIPRLLLSQPKLFRPIKVGDITLQQRLALAPLTRTRNDVDRHTQAPIVDLVRSYQTACKHTWYASHHRSDLRRTES</sequence>
<name>A0ACD3AAK9_9AGAR</name>
<proteinExistence type="predicted"/>
<reference evidence="1 2" key="1">
    <citation type="journal article" date="2019" name="Nat. Ecol. Evol.">
        <title>Megaphylogeny resolves global patterns of mushroom evolution.</title>
        <authorList>
            <person name="Varga T."/>
            <person name="Krizsan K."/>
            <person name="Foldi C."/>
            <person name="Dima B."/>
            <person name="Sanchez-Garcia M."/>
            <person name="Sanchez-Ramirez S."/>
            <person name="Szollosi G.J."/>
            <person name="Szarkandi J.G."/>
            <person name="Papp V."/>
            <person name="Albert L."/>
            <person name="Andreopoulos W."/>
            <person name="Angelini C."/>
            <person name="Antonin V."/>
            <person name="Barry K.W."/>
            <person name="Bougher N.L."/>
            <person name="Buchanan P."/>
            <person name="Buyck B."/>
            <person name="Bense V."/>
            <person name="Catcheside P."/>
            <person name="Chovatia M."/>
            <person name="Cooper J."/>
            <person name="Damon W."/>
            <person name="Desjardin D."/>
            <person name="Finy P."/>
            <person name="Geml J."/>
            <person name="Haridas S."/>
            <person name="Hughes K."/>
            <person name="Justo A."/>
            <person name="Karasinski D."/>
            <person name="Kautmanova I."/>
            <person name="Kiss B."/>
            <person name="Kocsube S."/>
            <person name="Kotiranta H."/>
            <person name="LaButti K.M."/>
            <person name="Lechner B.E."/>
            <person name="Liimatainen K."/>
            <person name="Lipzen A."/>
            <person name="Lukacs Z."/>
            <person name="Mihaltcheva S."/>
            <person name="Morgado L.N."/>
            <person name="Niskanen T."/>
            <person name="Noordeloos M.E."/>
            <person name="Ohm R.A."/>
            <person name="Ortiz-Santana B."/>
            <person name="Ovrebo C."/>
            <person name="Racz N."/>
            <person name="Riley R."/>
            <person name="Savchenko A."/>
            <person name="Shiryaev A."/>
            <person name="Soop K."/>
            <person name="Spirin V."/>
            <person name="Szebenyi C."/>
            <person name="Tomsovsky M."/>
            <person name="Tulloss R.E."/>
            <person name="Uehling J."/>
            <person name="Grigoriev I.V."/>
            <person name="Vagvolgyi C."/>
            <person name="Papp T."/>
            <person name="Martin F.M."/>
            <person name="Miettinen O."/>
            <person name="Hibbett D.S."/>
            <person name="Nagy L.G."/>
        </authorList>
    </citation>
    <scope>NUCLEOTIDE SEQUENCE [LARGE SCALE GENOMIC DNA]</scope>
    <source>
        <strain evidence="1 2">NL-1719</strain>
    </source>
</reference>
<accession>A0ACD3AAK9</accession>
<evidence type="ECO:0000313" key="1">
    <source>
        <dbReference type="EMBL" id="TFK62747.1"/>
    </source>
</evidence>
<evidence type="ECO:0000313" key="2">
    <source>
        <dbReference type="Proteomes" id="UP000308600"/>
    </source>
</evidence>
<keyword evidence="2" id="KW-1185">Reference proteome</keyword>
<protein>
    <submittedName>
        <fullName evidence="1">Uncharacterized protein</fullName>
    </submittedName>
</protein>
<organism evidence="1 2">
    <name type="scientific">Pluteus cervinus</name>
    <dbReference type="NCBI Taxonomy" id="181527"/>
    <lineage>
        <taxon>Eukaryota</taxon>
        <taxon>Fungi</taxon>
        <taxon>Dikarya</taxon>
        <taxon>Basidiomycota</taxon>
        <taxon>Agaricomycotina</taxon>
        <taxon>Agaricomycetes</taxon>
        <taxon>Agaricomycetidae</taxon>
        <taxon>Agaricales</taxon>
        <taxon>Pluteineae</taxon>
        <taxon>Pluteaceae</taxon>
        <taxon>Pluteus</taxon>
    </lineage>
</organism>
<dbReference type="Proteomes" id="UP000308600">
    <property type="component" value="Unassembled WGS sequence"/>
</dbReference>